<dbReference type="Proteomes" id="UP000307574">
    <property type="component" value="Unassembled WGS sequence"/>
</dbReference>
<dbReference type="RefSeq" id="WP_136980135.1">
    <property type="nucleotide sequence ID" value="NZ_SYUV01000027.1"/>
</dbReference>
<dbReference type="Pfam" id="PF07510">
    <property type="entry name" value="GmrSD_C"/>
    <property type="match status" value="1"/>
</dbReference>
<feature type="domain" description="GmrSD restriction endonucleases C-terminal" evidence="2">
    <location>
        <begin position="544"/>
        <end position="666"/>
    </location>
</feature>
<gene>
    <name evidence="3" type="ORF">FCV50_09290</name>
</gene>
<evidence type="ECO:0000313" key="4">
    <source>
        <dbReference type="Proteomes" id="UP000307574"/>
    </source>
</evidence>
<dbReference type="PANTHER" id="PTHR35149">
    <property type="entry name" value="SLL5132 PROTEIN"/>
    <property type="match status" value="1"/>
</dbReference>
<dbReference type="EMBL" id="SYUV01000027">
    <property type="protein sequence ID" value="TKF32634.1"/>
    <property type="molecule type" value="Genomic_DNA"/>
</dbReference>
<evidence type="ECO:0000259" key="2">
    <source>
        <dbReference type="Pfam" id="PF07510"/>
    </source>
</evidence>
<proteinExistence type="predicted"/>
<dbReference type="InterPro" id="IPR011089">
    <property type="entry name" value="GmrSD_C"/>
</dbReference>
<comment type="caution">
    <text evidence="3">The sequence shown here is derived from an EMBL/GenBank/DDBJ whole genome shotgun (WGS) entry which is preliminary data.</text>
</comment>
<reference evidence="3 4" key="1">
    <citation type="submission" date="2019-04" db="EMBL/GenBank/DDBJ databases">
        <title>A reverse ecology approach based on a biological definition of microbial populations.</title>
        <authorList>
            <person name="Arevalo P."/>
            <person name="Vaninsberghe D."/>
            <person name="Elsherbini J."/>
            <person name="Gore J."/>
            <person name="Polz M."/>
        </authorList>
    </citation>
    <scope>NUCLEOTIDE SEQUENCE [LARGE SCALE GENOMIC DNA]</scope>
    <source>
        <strain evidence="3 4">10N.261.46.F4</strain>
    </source>
</reference>
<name>A0A4U1ZD93_9VIBR</name>
<dbReference type="PANTHER" id="PTHR35149:SF1">
    <property type="entry name" value="DUF5655 DOMAIN-CONTAINING PROTEIN"/>
    <property type="match status" value="1"/>
</dbReference>
<protein>
    <submittedName>
        <fullName evidence="3">DUF262 domain-containing protein</fullName>
    </submittedName>
</protein>
<evidence type="ECO:0000259" key="1">
    <source>
        <dbReference type="Pfam" id="PF03235"/>
    </source>
</evidence>
<organism evidence="3 4">
    <name type="scientific">Vibrio kanaloae</name>
    <dbReference type="NCBI Taxonomy" id="170673"/>
    <lineage>
        <taxon>Bacteria</taxon>
        <taxon>Pseudomonadati</taxon>
        <taxon>Pseudomonadota</taxon>
        <taxon>Gammaproteobacteria</taxon>
        <taxon>Vibrionales</taxon>
        <taxon>Vibrionaceae</taxon>
        <taxon>Vibrio</taxon>
    </lineage>
</organism>
<dbReference type="InterPro" id="IPR004919">
    <property type="entry name" value="GmrSD_N"/>
</dbReference>
<accession>A0A4U1ZD93</accession>
<dbReference type="AlphaFoldDB" id="A0A4U1ZD93"/>
<feature type="domain" description="GmrSD restriction endonucleases N-terminal" evidence="1">
    <location>
        <begin position="15"/>
        <end position="222"/>
    </location>
</feature>
<evidence type="ECO:0000313" key="3">
    <source>
        <dbReference type="EMBL" id="TKF32634.1"/>
    </source>
</evidence>
<dbReference type="Pfam" id="PF03235">
    <property type="entry name" value="GmrSD_N"/>
    <property type="match status" value="1"/>
</dbReference>
<sequence length="680" mass="79225">MNPNNNLSVDSLSVKALLCDSNKYVVPMYQRNYAWGEGEINQLILDVQDYQKKANDEGEQQPYYIGTLVVFDADGQLEVIDGQQRFTTLTLIAICLQNMSQSKKLPSLTPYWFTKPNLDFESRPKSSNTIHALANLSSYDDKSLVHLKTDDHNQDIIQGYELIKHQLEALGDELNNFCGYLLEFVKIYRVPVPAKTDLNHYFEVMNNRGEQLEKHEILKAKMMSALQESKEDTKKQSIELLTKVWDATANMERYVQYGFKKNEREKVFGSNWGTFLPASFDELLEIHISQSADIKYKSSDMTMAEMLTKVPTTHGNQEAFQQLERFNSISNFSNFLLHVLRVWTGKNIPLDDKQLLDQFDEHVFGKTMLQGEFFDKEESAKKVREFIFALLKCKYLFDRYIIKREYSQNGNQWSLKRLHCYDSRSESYLNTFGEEDKEENTQSINRQILMLLAAFHISAPTMVYKHWLNGALNILYEMGSIDAEVYLCQLESMARSFVFKRYLNENRKDYYQLIYSVESETDQADYSKFSVDALKYGNIKNNLIFNYLDYLLWCDNRTSNDRDSVIEKFEFTFRSSVEHFYPQHPLEGHRKLEEVYLHNFGNLCLISHSKNSKLSNVQPAAKCDHFSAAISNQSIDSLKLYKMINQGKKESWSEEQITAHAQSMIDRLRADAMLLKPYVS</sequence>